<dbReference type="Proteomes" id="UP001063816">
    <property type="component" value="Unassembled WGS sequence"/>
</dbReference>
<dbReference type="Pfam" id="PF07119">
    <property type="entry name" value="DUF1375"/>
    <property type="match status" value="1"/>
</dbReference>
<dbReference type="RefSeq" id="WP_271281538.1">
    <property type="nucleotide sequence ID" value="NZ_JAMGZK010000041.1"/>
</dbReference>
<dbReference type="InterPro" id="IPR010780">
    <property type="entry name" value="DUF1375"/>
</dbReference>
<name>A0A9J6PYX9_9ENTR</name>
<dbReference type="AlphaFoldDB" id="A0A9J6PYX9"/>
<protein>
    <submittedName>
        <fullName evidence="1">YceK/YidQ family lipoprotein</fullName>
    </submittedName>
</protein>
<comment type="caution">
    <text evidence="1">The sequence shown here is derived from an EMBL/GenBank/DDBJ whole genome shotgun (WGS) entry which is preliminary data.</text>
</comment>
<evidence type="ECO:0000313" key="1">
    <source>
        <dbReference type="EMBL" id="MCU6663812.1"/>
    </source>
</evidence>
<accession>A0A9J6PYX9</accession>
<organism evidence="1 2">
    <name type="scientific">Silvania hatchlandensis</name>
    <dbReference type="NCBI Taxonomy" id="2926469"/>
    <lineage>
        <taxon>Bacteria</taxon>
        <taxon>Pseudomonadati</taxon>
        <taxon>Pseudomonadota</taxon>
        <taxon>Gammaproteobacteria</taxon>
        <taxon>Enterobacterales</taxon>
        <taxon>Enterobacteriaceae</taxon>
        <taxon>Silvania</taxon>
    </lineage>
</organism>
<keyword evidence="2" id="KW-1185">Reference proteome</keyword>
<gene>
    <name evidence="1" type="ORF">M8014_05560</name>
</gene>
<sequence length="72" mass="8041">MKKVIVLTAVFLLSGCGSIAEHSKGCYREYYQGTQKMTELGMWFFYPWLDVPFSAVVDTVTLPVDAICIASN</sequence>
<dbReference type="PROSITE" id="PS51257">
    <property type="entry name" value="PROKAR_LIPOPROTEIN"/>
    <property type="match status" value="1"/>
</dbReference>
<dbReference type="EMBL" id="JAMGZK010000041">
    <property type="protein sequence ID" value="MCU6663812.1"/>
    <property type="molecule type" value="Genomic_DNA"/>
</dbReference>
<keyword evidence="1" id="KW-0449">Lipoprotein</keyword>
<proteinExistence type="predicted"/>
<evidence type="ECO:0000313" key="2">
    <source>
        <dbReference type="Proteomes" id="UP001063816"/>
    </source>
</evidence>
<reference evidence="1" key="1">
    <citation type="submission" date="2022-05" db="EMBL/GenBank/DDBJ databases">
        <title>Description of a novel species of Leclercia; Leclercia tamurae and the Proposal for a Novel Genus Silvania gen. nov. Containing Two Novel Species Silvania hatchlandensis sp. nov. and Silvania confinis sp. nov. Isolated from the Rhizosphere of Oak.</title>
        <authorList>
            <person name="Maddock D.W."/>
            <person name="Brady C.L."/>
            <person name="Denman S."/>
            <person name="Arnold D."/>
        </authorList>
    </citation>
    <scope>NUCLEOTIDE SEQUENCE</scope>
    <source>
        <strain evidence="1">H19S6</strain>
    </source>
</reference>